<dbReference type="Proteomes" id="UP001259492">
    <property type="component" value="Unassembled WGS sequence"/>
</dbReference>
<dbReference type="EMBL" id="JAVRIA010000003">
    <property type="protein sequence ID" value="MDT0558420.1"/>
    <property type="molecule type" value="Genomic_DNA"/>
</dbReference>
<name>A0ABU2YKR5_9FLAO</name>
<dbReference type="RefSeq" id="WP_311427187.1">
    <property type="nucleotide sequence ID" value="NZ_JAVRIA010000003.1"/>
</dbReference>
<protein>
    <submittedName>
        <fullName evidence="2">DCC1-like thiol-disulfide oxidoreductase family protein</fullName>
    </submittedName>
</protein>
<feature type="transmembrane region" description="Helical" evidence="1">
    <location>
        <begin position="166"/>
        <end position="184"/>
    </location>
</feature>
<organism evidence="2 3">
    <name type="scientific">Microcosmobacter mediterraneus</name>
    <dbReference type="NCBI Taxonomy" id="3075607"/>
    <lineage>
        <taxon>Bacteria</taxon>
        <taxon>Pseudomonadati</taxon>
        <taxon>Bacteroidota</taxon>
        <taxon>Flavobacteriia</taxon>
        <taxon>Flavobacteriales</taxon>
        <taxon>Flavobacteriaceae</taxon>
        <taxon>Microcosmobacter</taxon>
    </lineage>
</organism>
<keyword evidence="3" id="KW-1185">Reference proteome</keyword>
<dbReference type="InterPro" id="IPR007263">
    <property type="entry name" value="DCC1-like"/>
</dbReference>
<sequence>MKTLQHQTLLYDEDCPLCNLYTNGFIKSKMLDKNGRKPFSKLSIEEQNFIDIERASNEIALIDTKHNTVIYGIDSLLKVLGNSMPWIAFIGHLKPVKHGLKKLYSFISYNRKVIIPNKKSSENVLECVPSFNYKYRLFYIIFSLLITNLALFNFSSLLPNILETNFIIEGVITTGQIIFQLLFITSLKIKQKFNYIGNLMTVSLAGSLLLLVMLGLNAVFGLNQLTIVLGFLIIVSLMFLEHQRRVTLLDFPKHLSYTWILYRILVLILILNF</sequence>
<reference evidence="2 3" key="1">
    <citation type="submission" date="2023-09" db="EMBL/GenBank/DDBJ databases">
        <authorList>
            <person name="Rey-Velasco X."/>
        </authorList>
    </citation>
    <scope>NUCLEOTIDE SEQUENCE [LARGE SCALE GENOMIC DNA]</scope>
    <source>
        <strain evidence="2 3">W332</strain>
    </source>
</reference>
<feature type="transmembrane region" description="Helical" evidence="1">
    <location>
        <begin position="137"/>
        <end position="154"/>
    </location>
</feature>
<keyword evidence="1" id="KW-1133">Transmembrane helix</keyword>
<accession>A0ABU2YKR5</accession>
<evidence type="ECO:0000313" key="3">
    <source>
        <dbReference type="Proteomes" id="UP001259492"/>
    </source>
</evidence>
<keyword evidence="1" id="KW-0472">Membrane</keyword>
<feature type="transmembrane region" description="Helical" evidence="1">
    <location>
        <begin position="254"/>
        <end position="271"/>
    </location>
</feature>
<feature type="transmembrane region" description="Helical" evidence="1">
    <location>
        <begin position="196"/>
        <end position="216"/>
    </location>
</feature>
<feature type="transmembrane region" description="Helical" evidence="1">
    <location>
        <begin position="222"/>
        <end position="242"/>
    </location>
</feature>
<evidence type="ECO:0000256" key="1">
    <source>
        <dbReference type="SAM" id="Phobius"/>
    </source>
</evidence>
<comment type="caution">
    <text evidence="2">The sequence shown here is derived from an EMBL/GenBank/DDBJ whole genome shotgun (WGS) entry which is preliminary data.</text>
</comment>
<gene>
    <name evidence="2" type="ORF">RM697_07170</name>
</gene>
<keyword evidence="1" id="KW-0812">Transmembrane</keyword>
<evidence type="ECO:0000313" key="2">
    <source>
        <dbReference type="EMBL" id="MDT0558420.1"/>
    </source>
</evidence>
<proteinExistence type="predicted"/>
<dbReference type="Pfam" id="PF04134">
    <property type="entry name" value="DCC1-like"/>
    <property type="match status" value="1"/>
</dbReference>